<evidence type="ECO:0000313" key="4">
    <source>
        <dbReference type="Proteomes" id="UP000053176"/>
    </source>
</evidence>
<name>A0A101KVV9_RHILI</name>
<evidence type="ECO:0000256" key="1">
    <source>
        <dbReference type="SAM" id="MobiDB-lite"/>
    </source>
</evidence>
<keyword evidence="2" id="KW-1133">Transmembrane helix</keyword>
<dbReference type="OrthoDB" id="8266027at2"/>
<sequence>MTISTQSSAEPAANPAANAVRAFLGNRRALLILGAVVLGLGLVFKWNWVVAAGIAPFLLAVLPCVAMCALGLCMSRMVGGSGNVQPPSSDSGSMPPESLPLIASSGDPSETQAASGASAEPVRAADKSCCHH</sequence>
<feature type="compositionally biased region" description="Basic and acidic residues" evidence="1">
    <location>
        <begin position="123"/>
        <end position="132"/>
    </location>
</feature>
<feature type="region of interest" description="Disordered" evidence="1">
    <location>
        <begin position="82"/>
        <end position="132"/>
    </location>
</feature>
<keyword evidence="2" id="KW-0472">Membrane</keyword>
<feature type="transmembrane region" description="Helical" evidence="2">
    <location>
        <begin position="54"/>
        <end position="73"/>
    </location>
</feature>
<feature type="transmembrane region" description="Helical" evidence="2">
    <location>
        <begin position="29"/>
        <end position="48"/>
    </location>
</feature>
<dbReference type="EMBL" id="LPWA01000063">
    <property type="protein sequence ID" value="KUM27840.1"/>
    <property type="molecule type" value="Genomic_DNA"/>
</dbReference>
<evidence type="ECO:0000313" key="3">
    <source>
        <dbReference type="EMBL" id="KUM27840.1"/>
    </source>
</evidence>
<proteinExistence type="predicted"/>
<evidence type="ECO:0000256" key="2">
    <source>
        <dbReference type="SAM" id="Phobius"/>
    </source>
</evidence>
<gene>
    <name evidence="3" type="ORF">AU467_35245</name>
</gene>
<dbReference type="AlphaFoldDB" id="A0A101KVV9"/>
<protein>
    <submittedName>
        <fullName evidence="3">Uncharacterized protein</fullName>
    </submittedName>
</protein>
<dbReference type="Proteomes" id="UP000053176">
    <property type="component" value="Unassembled WGS sequence"/>
</dbReference>
<reference evidence="3 4" key="1">
    <citation type="submission" date="2015-12" db="EMBL/GenBank/DDBJ databases">
        <title>Draft genome sequence of Mesorhizobium sp. UFLA 01-765, a multitolerant efficient symbiont and plant-growth promoting strain isolated from Zn-mining soil using Leucaena leucocephala as a trap plant.</title>
        <authorList>
            <person name="Rangel W.M."/>
            <person name="Thijs S."/>
            <person name="Longatti S.M."/>
            <person name="Moreira F.M."/>
            <person name="Weyens N."/>
            <person name="Vangronsveld J."/>
            <person name="Van Hamme J.D."/>
            <person name="Bottos E.M."/>
            <person name="Rineau F."/>
        </authorList>
    </citation>
    <scope>NUCLEOTIDE SEQUENCE [LARGE SCALE GENOMIC DNA]</scope>
    <source>
        <strain evidence="3 4">UFLA 01-765</strain>
    </source>
</reference>
<accession>A0A101KVV9</accession>
<keyword evidence="2" id="KW-0812">Transmembrane</keyword>
<organism evidence="3 4">
    <name type="scientific">Rhizobium loti</name>
    <name type="common">Mesorhizobium loti</name>
    <dbReference type="NCBI Taxonomy" id="381"/>
    <lineage>
        <taxon>Bacteria</taxon>
        <taxon>Pseudomonadati</taxon>
        <taxon>Pseudomonadota</taxon>
        <taxon>Alphaproteobacteria</taxon>
        <taxon>Hyphomicrobiales</taxon>
        <taxon>Phyllobacteriaceae</taxon>
        <taxon>Mesorhizobium</taxon>
    </lineage>
</organism>
<feature type="compositionally biased region" description="Polar residues" evidence="1">
    <location>
        <begin position="83"/>
        <end position="92"/>
    </location>
</feature>
<feature type="compositionally biased region" description="Polar residues" evidence="1">
    <location>
        <begin position="106"/>
        <end position="115"/>
    </location>
</feature>
<comment type="caution">
    <text evidence="3">The sequence shown here is derived from an EMBL/GenBank/DDBJ whole genome shotgun (WGS) entry which is preliminary data.</text>
</comment>